<organism evidence="2 3">
    <name type="scientific">Daldinia eschscholtzii</name>
    <dbReference type="NCBI Taxonomy" id="292717"/>
    <lineage>
        <taxon>Eukaryota</taxon>
        <taxon>Fungi</taxon>
        <taxon>Dikarya</taxon>
        <taxon>Ascomycota</taxon>
        <taxon>Pezizomycotina</taxon>
        <taxon>Sordariomycetes</taxon>
        <taxon>Xylariomycetidae</taxon>
        <taxon>Xylariales</taxon>
        <taxon>Hypoxylaceae</taxon>
        <taxon>Daldinia</taxon>
    </lineage>
</organism>
<gene>
    <name evidence="2" type="ORF">Daesc_005061</name>
</gene>
<proteinExistence type="predicted"/>
<comment type="caution">
    <text evidence="2">The sequence shown here is derived from an EMBL/GenBank/DDBJ whole genome shotgun (WGS) entry which is preliminary data.</text>
</comment>
<sequence>MYSIASKLGEALKRLGFGAASLILQIADECIKRYKYFAEATRMSESYQYLRVRVQLEQQRFLSFAKEAGILYLDGKLCGTLQVNQTVLKDVLVEINSLFRSYEERNGRYKHIGRHCDIQWDDKEEPRTSITEFFSIPTGNNAKDSKLAEGHKSVSLPKSLHKIKNRTVVATRKLRTILTEPKRLVWVSIDKEGFETLVSKLADLNSFLVGLLGASQERRLEEAVEMNHLEILQLRNDVKGLQTLIKALSWDTAEHHKIATPPSSTCCENPLIEAALIERQADGLKRENLRKLAEIKIRHIEFCQPQETCESPNSNRYDVLLDLSAFVFQDGQEYNQGKRSMARWKSHEVWVEWFEKTSNTSRDGMAKTLREDRIILLTRLLRKGMPSSFLAPRCLGYIQSPWRERTRDFGIVLESPCGSHGESELVTLRQLLGSRPKPTITRRISLASSLADCLFSLHSIDWMHKGLRSDNIIFFYAKRAVPCLEMPYVAGYELSRPSDIPEMTEKPLSDPWTDIYRHPYAQSSEVKSTYRKSYDMYSLGIILIEIAFWKPIEMILGIEDLATMEPHSLRNIRGTLLGCSDDDIEADRSTPVSSDSEYLLEVGRKFGDAYRDIVEICLCANEVERPMYKGEPQASIASRLRTMLKQHVTDKLRSMKEALSSIG</sequence>
<dbReference type="EMBL" id="JBANMG010000005">
    <property type="protein sequence ID" value="KAK6952767.1"/>
    <property type="molecule type" value="Genomic_DNA"/>
</dbReference>
<dbReference type="InterPro" id="IPR056002">
    <property type="entry name" value="DUF7580"/>
</dbReference>
<dbReference type="InterPro" id="IPR011009">
    <property type="entry name" value="Kinase-like_dom_sf"/>
</dbReference>
<dbReference type="InterPro" id="IPR000719">
    <property type="entry name" value="Prot_kinase_dom"/>
</dbReference>
<dbReference type="InterPro" id="IPR029498">
    <property type="entry name" value="HeLo_dom"/>
</dbReference>
<feature type="domain" description="Protein kinase" evidence="1">
    <location>
        <begin position="317"/>
        <end position="644"/>
    </location>
</feature>
<dbReference type="Pfam" id="PF14479">
    <property type="entry name" value="HeLo"/>
    <property type="match status" value="1"/>
</dbReference>
<dbReference type="Proteomes" id="UP001369815">
    <property type="component" value="Unassembled WGS sequence"/>
</dbReference>
<keyword evidence="3" id="KW-1185">Reference proteome</keyword>
<dbReference type="GO" id="GO:0004672">
    <property type="term" value="F:protein kinase activity"/>
    <property type="evidence" value="ECO:0007669"/>
    <property type="project" value="InterPro"/>
</dbReference>
<evidence type="ECO:0000259" key="1">
    <source>
        <dbReference type="PROSITE" id="PS50011"/>
    </source>
</evidence>
<evidence type="ECO:0000313" key="2">
    <source>
        <dbReference type="EMBL" id="KAK6952767.1"/>
    </source>
</evidence>
<dbReference type="AlphaFoldDB" id="A0AAX6MK41"/>
<dbReference type="PANTHER" id="PTHR37542">
    <property type="entry name" value="HELO DOMAIN-CONTAINING PROTEIN-RELATED"/>
    <property type="match status" value="1"/>
</dbReference>
<dbReference type="PROSITE" id="PS50011">
    <property type="entry name" value="PROTEIN_KINASE_DOM"/>
    <property type="match status" value="1"/>
</dbReference>
<dbReference type="GO" id="GO:0005524">
    <property type="term" value="F:ATP binding"/>
    <property type="evidence" value="ECO:0007669"/>
    <property type="project" value="InterPro"/>
</dbReference>
<dbReference type="PANTHER" id="PTHR37542:SF1">
    <property type="entry name" value="PRION-INHIBITION AND PROPAGATION HELO DOMAIN-CONTAINING PROTEIN"/>
    <property type="match status" value="1"/>
</dbReference>
<dbReference type="SUPFAM" id="SSF56112">
    <property type="entry name" value="Protein kinase-like (PK-like)"/>
    <property type="match status" value="1"/>
</dbReference>
<accession>A0AAX6MK41</accession>
<dbReference type="InterPro" id="IPR038305">
    <property type="entry name" value="HeLo_sf"/>
</dbReference>
<dbReference type="Gene3D" id="1.10.510.10">
    <property type="entry name" value="Transferase(Phosphotransferase) domain 1"/>
    <property type="match status" value="1"/>
</dbReference>
<dbReference type="Gene3D" id="1.20.120.1020">
    <property type="entry name" value="Prion-inhibition and propagation, HeLo domain"/>
    <property type="match status" value="1"/>
</dbReference>
<reference evidence="2 3" key="1">
    <citation type="journal article" date="2024" name="Front Chem Biol">
        <title>Unveiling the potential of Daldinia eschscholtzii MFLUCC 19-0629 through bioactivity and bioinformatics studies for enhanced sustainable agriculture production.</title>
        <authorList>
            <person name="Brooks S."/>
            <person name="Weaver J.A."/>
            <person name="Klomchit A."/>
            <person name="Alharthi S.A."/>
            <person name="Onlamun T."/>
            <person name="Nurani R."/>
            <person name="Vong T.K."/>
            <person name="Alberti F."/>
            <person name="Greco C."/>
        </authorList>
    </citation>
    <scope>NUCLEOTIDE SEQUENCE [LARGE SCALE GENOMIC DNA]</scope>
    <source>
        <strain evidence="2">MFLUCC 19-0629</strain>
    </source>
</reference>
<protein>
    <recommendedName>
        <fullName evidence="1">Protein kinase domain-containing protein</fullName>
    </recommendedName>
</protein>
<dbReference type="Pfam" id="PF24476">
    <property type="entry name" value="DUF7580"/>
    <property type="match status" value="1"/>
</dbReference>
<name>A0AAX6MK41_9PEZI</name>
<evidence type="ECO:0000313" key="3">
    <source>
        <dbReference type="Proteomes" id="UP001369815"/>
    </source>
</evidence>